<protein>
    <submittedName>
        <fullName evidence="1">Uncharacterized protein</fullName>
    </submittedName>
</protein>
<comment type="caution">
    <text evidence="1">The sequence shown here is derived from an EMBL/GenBank/DDBJ whole genome shotgun (WGS) entry which is preliminary data.</text>
</comment>
<name>A0A9R1X0R1_LACSA</name>
<dbReference type="EMBL" id="NBSK02000007">
    <property type="protein sequence ID" value="KAJ0196255.1"/>
    <property type="molecule type" value="Genomic_DNA"/>
</dbReference>
<keyword evidence="2" id="KW-1185">Reference proteome</keyword>
<accession>A0A9R1X0R1</accession>
<evidence type="ECO:0000313" key="2">
    <source>
        <dbReference type="Proteomes" id="UP000235145"/>
    </source>
</evidence>
<evidence type="ECO:0000313" key="1">
    <source>
        <dbReference type="EMBL" id="KAJ0196255.1"/>
    </source>
</evidence>
<gene>
    <name evidence="1" type="ORF">LSAT_V11C700369390</name>
</gene>
<sequence>MVIRLTIQKQRKLVLFHKQTAYELTSFMLIFKLLLIRHYVEGLPFEYRAVVRLKTTLVEAMDEARKIVNDIAIRDRTTVRSGEKHK</sequence>
<dbReference type="Proteomes" id="UP000235145">
    <property type="component" value="Unassembled WGS sequence"/>
</dbReference>
<dbReference type="AlphaFoldDB" id="A0A9R1X0R1"/>
<reference evidence="1 2" key="1">
    <citation type="journal article" date="2017" name="Nat. Commun.">
        <title>Genome assembly with in vitro proximity ligation data and whole-genome triplication in lettuce.</title>
        <authorList>
            <person name="Reyes-Chin-Wo S."/>
            <person name="Wang Z."/>
            <person name="Yang X."/>
            <person name="Kozik A."/>
            <person name="Arikit S."/>
            <person name="Song C."/>
            <person name="Xia L."/>
            <person name="Froenicke L."/>
            <person name="Lavelle D.O."/>
            <person name="Truco M.J."/>
            <person name="Xia R."/>
            <person name="Zhu S."/>
            <person name="Xu C."/>
            <person name="Xu H."/>
            <person name="Xu X."/>
            <person name="Cox K."/>
            <person name="Korf I."/>
            <person name="Meyers B.C."/>
            <person name="Michelmore R.W."/>
        </authorList>
    </citation>
    <scope>NUCLEOTIDE SEQUENCE [LARGE SCALE GENOMIC DNA]</scope>
    <source>
        <strain evidence="2">cv. Salinas</strain>
        <tissue evidence="1">Seedlings</tissue>
    </source>
</reference>
<proteinExistence type="predicted"/>
<organism evidence="1 2">
    <name type="scientific">Lactuca sativa</name>
    <name type="common">Garden lettuce</name>
    <dbReference type="NCBI Taxonomy" id="4236"/>
    <lineage>
        <taxon>Eukaryota</taxon>
        <taxon>Viridiplantae</taxon>
        <taxon>Streptophyta</taxon>
        <taxon>Embryophyta</taxon>
        <taxon>Tracheophyta</taxon>
        <taxon>Spermatophyta</taxon>
        <taxon>Magnoliopsida</taxon>
        <taxon>eudicotyledons</taxon>
        <taxon>Gunneridae</taxon>
        <taxon>Pentapetalae</taxon>
        <taxon>asterids</taxon>
        <taxon>campanulids</taxon>
        <taxon>Asterales</taxon>
        <taxon>Asteraceae</taxon>
        <taxon>Cichorioideae</taxon>
        <taxon>Cichorieae</taxon>
        <taxon>Lactucinae</taxon>
        <taxon>Lactuca</taxon>
    </lineage>
</organism>